<dbReference type="EMBL" id="QSWD01000002">
    <property type="protein sequence ID" value="RGP03591.1"/>
    <property type="molecule type" value="Genomic_DNA"/>
</dbReference>
<organism evidence="8 9">
    <name type="scientific">Bifidobacterium pseudocatenulatum</name>
    <dbReference type="NCBI Taxonomy" id="28026"/>
    <lineage>
        <taxon>Bacteria</taxon>
        <taxon>Bacillati</taxon>
        <taxon>Actinomycetota</taxon>
        <taxon>Actinomycetes</taxon>
        <taxon>Bifidobacteriales</taxon>
        <taxon>Bifidobacteriaceae</taxon>
        <taxon>Bifidobacterium</taxon>
    </lineage>
</organism>
<keyword evidence="4" id="KW-0255">Endonuclease</keyword>
<dbReference type="AlphaFoldDB" id="A0A396BG80"/>
<evidence type="ECO:0000256" key="5">
    <source>
        <dbReference type="ARBA" id="ARBA00022801"/>
    </source>
</evidence>
<dbReference type="GO" id="GO:0016787">
    <property type="term" value="F:hydrolase activity"/>
    <property type="evidence" value="ECO:0007669"/>
    <property type="project" value="UniProtKB-KW"/>
</dbReference>
<dbReference type="RefSeq" id="WP_065439346.1">
    <property type="nucleotide sequence ID" value="NZ_BCYD01000065.1"/>
</dbReference>
<name>A0A396BG80_BIFPS</name>
<dbReference type="Gene3D" id="3.30.920.30">
    <property type="entry name" value="Hypothetical protein"/>
    <property type="match status" value="1"/>
</dbReference>
<keyword evidence="7" id="KW-0346">Stress response</keyword>
<dbReference type="SUPFAM" id="SSF54786">
    <property type="entry name" value="YcfA/nrd intein domain"/>
    <property type="match status" value="1"/>
</dbReference>
<dbReference type="InterPro" id="IPR012933">
    <property type="entry name" value="HicA_mRNA_interferase"/>
</dbReference>
<proteinExistence type="inferred from homology"/>
<evidence type="ECO:0000256" key="1">
    <source>
        <dbReference type="ARBA" id="ARBA00006620"/>
    </source>
</evidence>
<evidence type="ECO:0000313" key="8">
    <source>
        <dbReference type="EMBL" id="RGP03591.1"/>
    </source>
</evidence>
<evidence type="ECO:0000256" key="6">
    <source>
        <dbReference type="ARBA" id="ARBA00022884"/>
    </source>
</evidence>
<keyword evidence="3" id="KW-0540">Nuclease</keyword>
<keyword evidence="5" id="KW-0378">Hydrolase</keyword>
<keyword evidence="6" id="KW-0694">RNA-binding</keyword>
<dbReference type="Pfam" id="PF07927">
    <property type="entry name" value="HicA_toxin"/>
    <property type="match status" value="1"/>
</dbReference>
<evidence type="ECO:0000256" key="4">
    <source>
        <dbReference type="ARBA" id="ARBA00022759"/>
    </source>
</evidence>
<dbReference type="Proteomes" id="UP000261031">
    <property type="component" value="Unassembled WGS sequence"/>
</dbReference>
<comment type="similarity">
    <text evidence="1">Belongs to the HicA mRNA interferase family.</text>
</comment>
<accession>A0A396BG80</accession>
<protein>
    <submittedName>
        <fullName evidence="8">Type II toxin-antitoxin system HicA family toxin</fullName>
    </submittedName>
</protein>
<evidence type="ECO:0000256" key="2">
    <source>
        <dbReference type="ARBA" id="ARBA00022649"/>
    </source>
</evidence>
<evidence type="ECO:0000256" key="7">
    <source>
        <dbReference type="ARBA" id="ARBA00023016"/>
    </source>
</evidence>
<keyword evidence="2" id="KW-1277">Toxin-antitoxin system</keyword>
<evidence type="ECO:0000313" key="9">
    <source>
        <dbReference type="Proteomes" id="UP000261031"/>
    </source>
</evidence>
<sequence length="77" mass="8651">MGVNYPSMKSSDLLRILAYLGYIEDRRAGSHRRLKANGRPDLTFAFHDGQTVPPGLVRKILAKDVGLSEVEIREILK</sequence>
<evidence type="ECO:0000256" key="3">
    <source>
        <dbReference type="ARBA" id="ARBA00022722"/>
    </source>
</evidence>
<dbReference type="InterPro" id="IPR038570">
    <property type="entry name" value="HicA_sf"/>
</dbReference>
<gene>
    <name evidence="8" type="ORF">DXA79_03660</name>
</gene>
<comment type="caution">
    <text evidence="8">The sequence shown here is derived from an EMBL/GenBank/DDBJ whole genome shotgun (WGS) entry which is preliminary data.</text>
</comment>
<dbReference type="GO" id="GO:0003729">
    <property type="term" value="F:mRNA binding"/>
    <property type="evidence" value="ECO:0007669"/>
    <property type="project" value="InterPro"/>
</dbReference>
<dbReference type="GO" id="GO:0004519">
    <property type="term" value="F:endonuclease activity"/>
    <property type="evidence" value="ECO:0007669"/>
    <property type="project" value="UniProtKB-KW"/>
</dbReference>
<reference evidence="8 9" key="1">
    <citation type="submission" date="2018-08" db="EMBL/GenBank/DDBJ databases">
        <title>A genome reference for cultivated species of the human gut microbiota.</title>
        <authorList>
            <person name="Zou Y."/>
            <person name="Xue W."/>
            <person name="Luo G."/>
        </authorList>
    </citation>
    <scope>NUCLEOTIDE SEQUENCE [LARGE SCALE GENOMIC DNA]</scope>
    <source>
        <strain evidence="8 9">OF05-12</strain>
    </source>
</reference>